<dbReference type="OrthoDB" id="9803106at2"/>
<keyword evidence="2" id="KW-1185">Reference proteome</keyword>
<proteinExistence type="predicted"/>
<dbReference type="NCBIfam" id="NF047752">
    <property type="entry name" value="MntA_antitoxin"/>
    <property type="match status" value="1"/>
</dbReference>
<dbReference type="GO" id="GO:0016740">
    <property type="term" value="F:transferase activity"/>
    <property type="evidence" value="ECO:0007669"/>
    <property type="project" value="UniProtKB-KW"/>
</dbReference>
<dbReference type="Gene3D" id="3.30.460.10">
    <property type="entry name" value="Beta Polymerase, domain 2"/>
    <property type="match status" value="1"/>
</dbReference>
<reference evidence="1 2" key="1">
    <citation type="submission" date="2018-06" db="EMBL/GenBank/DDBJ databases">
        <title>Lujinxingia sediminis gen. nov. sp. nov., a new facultative anaerobic member of the class Deltaproteobacteria, and proposal of Lujinxingaceae fam. nov.</title>
        <authorList>
            <person name="Guo L.-Y."/>
            <person name="Li C.-M."/>
            <person name="Wang S."/>
            <person name="Du Z.-J."/>
        </authorList>
    </citation>
    <scope>NUCLEOTIDE SEQUENCE [LARGE SCALE GENOMIC DNA]</scope>
    <source>
        <strain evidence="1 2">FA350</strain>
    </source>
</reference>
<dbReference type="SUPFAM" id="SSF81301">
    <property type="entry name" value="Nucleotidyltransferase"/>
    <property type="match status" value="1"/>
</dbReference>
<name>A0A2Z4FGH1_9DELT</name>
<dbReference type="PANTHER" id="PTHR43852:SF2">
    <property type="entry name" value="PROTEIN ADENYLYLTRANSFERASE MNTA"/>
    <property type="match status" value="1"/>
</dbReference>
<organism evidence="1 2">
    <name type="scientific">Bradymonas sediminis</name>
    <dbReference type="NCBI Taxonomy" id="1548548"/>
    <lineage>
        <taxon>Bacteria</taxon>
        <taxon>Deltaproteobacteria</taxon>
        <taxon>Bradymonadales</taxon>
        <taxon>Bradymonadaceae</taxon>
        <taxon>Bradymonas</taxon>
    </lineage>
</organism>
<dbReference type="CDD" id="cd05403">
    <property type="entry name" value="NT_KNTase_like"/>
    <property type="match status" value="1"/>
</dbReference>
<keyword evidence="1" id="KW-0808">Transferase</keyword>
<dbReference type="PANTHER" id="PTHR43852">
    <property type="entry name" value="NUCLEOTIDYLTRANSFERASE"/>
    <property type="match status" value="1"/>
</dbReference>
<sequence>MSIPHKAKIIAHLQAEFGSLMAIYAFGSRIQGTATPTSDLDLAILVEGKADPLALWNASADLGILLDHDVDLLDFRAASTVMQARILDTGERWWVRDEQASIYEAFVLSEKLRLNELRAGILKDIQESGRIYGE</sequence>
<protein>
    <submittedName>
        <fullName evidence="1">Nucleotidyltransferase domain-containing protein</fullName>
    </submittedName>
</protein>
<dbReference type="RefSeq" id="WP_111331486.1">
    <property type="nucleotide sequence ID" value="NZ_CP030032.1"/>
</dbReference>
<dbReference type="KEGG" id="bsed:DN745_01475"/>
<accession>A0A2Z4FGH1</accession>
<dbReference type="InterPro" id="IPR052930">
    <property type="entry name" value="TA_antitoxin_MntA"/>
</dbReference>
<dbReference type="Pfam" id="PF18765">
    <property type="entry name" value="Polbeta"/>
    <property type="match status" value="1"/>
</dbReference>
<dbReference type="EMBL" id="CP030032">
    <property type="protein sequence ID" value="AWV88071.1"/>
    <property type="molecule type" value="Genomic_DNA"/>
</dbReference>
<gene>
    <name evidence="1" type="ORF">DN745_01475</name>
</gene>
<dbReference type="InterPro" id="IPR043519">
    <property type="entry name" value="NT_sf"/>
</dbReference>
<evidence type="ECO:0000313" key="1">
    <source>
        <dbReference type="EMBL" id="AWV88071.1"/>
    </source>
</evidence>
<dbReference type="Proteomes" id="UP000249799">
    <property type="component" value="Chromosome"/>
</dbReference>
<evidence type="ECO:0000313" key="2">
    <source>
        <dbReference type="Proteomes" id="UP000249799"/>
    </source>
</evidence>
<dbReference type="AlphaFoldDB" id="A0A2Z4FGH1"/>
<dbReference type="InterPro" id="IPR041633">
    <property type="entry name" value="Polbeta"/>
</dbReference>